<dbReference type="InParanoid" id="A0A3Q2I2S3"/>
<evidence type="ECO:0000313" key="3">
    <source>
        <dbReference type="Proteomes" id="UP000002281"/>
    </source>
</evidence>
<keyword evidence="1" id="KW-0677">Repeat</keyword>
<dbReference type="PANTHER" id="PTHR21633">
    <property type="entry name" value="IQ MOTIF CONTAINING F"/>
    <property type="match status" value="1"/>
</dbReference>
<reference evidence="2" key="3">
    <citation type="submission" date="2025-09" db="UniProtKB">
        <authorList>
            <consortium name="Ensembl"/>
        </authorList>
    </citation>
    <scope>IDENTIFICATION</scope>
    <source>
        <strain evidence="2">Thoroughbred</strain>
    </source>
</reference>
<dbReference type="Gene3D" id="1.20.5.190">
    <property type="match status" value="2"/>
</dbReference>
<dbReference type="Ensembl" id="ENSECAT00000051026.2">
    <property type="protein sequence ID" value="ENSECAP00000042077.2"/>
    <property type="gene ID" value="ENSECAG00000004597.4"/>
</dbReference>
<dbReference type="SMART" id="SM00015">
    <property type="entry name" value="IQ"/>
    <property type="match status" value="2"/>
</dbReference>
<keyword evidence="3" id="KW-1185">Reference proteome</keyword>
<protein>
    <submittedName>
        <fullName evidence="2">IQ motif containing F5</fullName>
    </submittedName>
</protein>
<evidence type="ECO:0000256" key="1">
    <source>
        <dbReference type="ARBA" id="ARBA00022737"/>
    </source>
</evidence>
<dbReference type="Pfam" id="PF00612">
    <property type="entry name" value="IQ"/>
    <property type="match status" value="2"/>
</dbReference>
<dbReference type="PaxDb" id="9796-ENSECAP00000042077"/>
<gene>
    <name evidence="2" type="primary">IQCF5</name>
</gene>
<dbReference type="GO" id="GO:0005516">
    <property type="term" value="F:calmodulin binding"/>
    <property type="evidence" value="ECO:0000318"/>
    <property type="project" value="GO_Central"/>
</dbReference>
<accession>A0A3Q2I2S3</accession>
<reference evidence="2 3" key="1">
    <citation type="journal article" date="2009" name="Science">
        <title>Genome sequence, comparative analysis, and population genetics of the domestic horse.</title>
        <authorList>
            <consortium name="Broad Institute Genome Sequencing Platform"/>
            <consortium name="Broad Institute Whole Genome Assembly Team"/>
            <person name="Wade C.M."/>
            <person name="Giulotto E."/>
            <person name="Sigurdsson S."/>
            <person name="Zoli M."/>
            <person name="Gnerre S."/>
            <person name="Imsland F."/>
            <person name="Lear T.L."/>
            <person name="Adelson D.L."/>
            <person name="Bailey E."/>
            <person name="Bellone R.R."/>
            <person name="Bloecker H."/>
            <person name="Distl O."/>
            <person name="Edgar R.C."/>
            <person name="Garber M."/>
            <person name="Leeb T."/>
            <person name="Mauceli E."/>
            <person name="MacLeod J.N."/>
            <person name="Penedo M.C.T."/>
            <person name="Raison J.M."/>
            <person name="Sharpe T."/>
            <person name="Vogel J."/>
            <person name="Andersson L."/>
            <person name="Antczak D.F."/>
            <person name="Biagi T."/>
            <person name="Binns M.M."/>
            <person name="Chowdhary B.P."/>
            <person name="Coleman S.J."/>
            <person name="Della Valle G."/>
            <person name="Fryc S."/>
            <person name="Guerin G."/>
            <person name="Hasegawa T."/>
            <person name="Hill E.W."/>
            <person name="Jurka J."/>
            <person name="Kiialainen A."/>
            <person name="Lindgren G."/>
            <person name="Liu J."/>
            <person name="Magnani E."/>
            <person name="Mickelson J.R."/>
            <person name="Murray J."/>
            <person name="Nergadze S.G."/>
            <person name="Onofrio R."/>
            <person name="Pedroni S."/>
            <person name="Piras M.F."/>
            <person name="Raudsepp T."/>
            <person name="Rocchi M."/>
            <person name="Roeed K.H."/>
            <person name="Ryder O.A."/>
            <person name="Searle S."/>
            <person name="Skow L."/>
            <person name="Swinburne J.E."/>
            <person name="Syvaenen A.C."/>
            <person name="Tozaki T."/>
            <person name="Valberg S.J."/>
            <person name="Vaudin M."/>
            <person name="White J.R."/>
            <person name="Zody M.C."/>
            <person name="Lander E.S."/>
            <person name="Lindblad-Toh K."/>
        </authorList>
    </citation>
    <scope>NUCLEOTIDE SEQUENCE [LARGE SCALE GENOMIC DNA]</scope>
    <source>
        <strain evidence="2 3">Thoroughbred</strain>
    </source>
</reference>
<dbReference type="FunFam" id="1.20.5.190:FF:000014">
    <property type="entry name" value="IQ motif containing F5"/>
    <property type="match status" value="1"/>
</dbReference>
<dbReference type="AlphaFoldDB" id="A0A3Q2I2S3"/>
<organism evidence="2 3">
    <name type="scientific">Equus caballus</name>
    <name type="common">Horse</name>
    <dbReference type="NCBI Taxonomy" id="9796"/>
    <lineage>
        <taxon>Eukaryota</taxon>
        <taxon>Metazoa</taxon>
        <taxon>Chordata</taxon>
        <taxon>Craniata</taxon>
        <taxon>Vertebrata</taxon>
        <taxon>Euteleostomi</taxon>
        <taxon>Mammalia</taxon>
        <taxon>Eutheria</taxon>
        <taxon>Laurasiatheria</taxon>
        <taxon>Perissodactyla</taxon>
        <taxon>Equidae</taxon>
        <taxon>Equus</taxon>
    </lineage>
</organism>
<evidence type="ECO:0000313" key="2">
    <source>
        <dbReference type="Ensembl" id="ENSECAP00000042077.2"/>
    </source>
</evidence>
<proteinExistence type="predicted"/>
<dbReference type="PANTHER" id="PTHR21633:SF24">
    <property type="entry name" value="IQ DOMAIN-CONTAINING PROTEIN F5"/>
    <property type="match status" value="1"/>
</dbReference>
<dbReference type="GeneTree" id="ENSGT00390000004641"/>
<name>A0A3Q2I2S3_HORSE</name>
<reference evidence="2" key="2">
    <citation type="submission" date="2025-08" db="UniProtKB">
        <authorList>
            <consortium name="Ensembl"/>
        </authorList>
    </citation>
    <scope>IDENTIFICATION</scope>
    <source>
        <strain evidence="2">Thoroughbred</strain>
    </source>
</reference>
<dbReference type="InterPro" id="IPR000048">
    <property type="entry name" value="IQ_motif_EF-hand-BS"/>
</dbReference>
<dbReference type="Proteomes" id="UP000002281">
    <property type="component" value="Chromosome 16"/>
</dbReference>
<dbReference type="InterPro" id="IPR039887">
    <property type="entry name" value="IQCF"/>
</dbReference>
<sequence length="147" mass="17853">MTTTTRKTTENERVVFIQAWWRGTLVRRTLLHLALRVRVIQCWWKQQLAILLERKRRVALVLYAQEEWAVVKLQSWVRMWRIRLRFCRLLHAVHIIQAYWRWHSCHTRGLIQGHYDLKENQLNLQLEITLGSQACKVQQCIPFPIKE</sequence>
<dbReference type="PROSITE" id="PS50096">
    <property type="entry name" value="IQ"/>
    <property type="match status" value="1"/>
</dbReference>
<dbReference type="Bgee" id="ENSECAG00000039922">
    <property type="expression patterns" value="Expressed in testis"/>
</dbReference>
<dbReference type="FunFam" id="1.20.5.190:FF:000015">
    <property type="entry name" value="IQ motif containing F5"/>
    <property type="match status" value="1"/>
</dbReference>